<dbReference type="AlphaFoldDB" id="A0A8H7PUK9"/>
<protein>
    <submittedName>
        <fullName evidence="3">Uncharacterized protein</fullName>
    </submittedName>
</protein>
<accession>A0A8H7PUK9</accession>
<feature type="region of interest" description="Disordered" evidence="2">
    <location>
        <begin position="222"/>
        <end position="245"/>
    </location>
</feature>
<feature type="region of interest" description="Disordered" evidence="2">
    <location>
        <begin position="1"/>
        <end position="22"/>
    </location>
</feature>
<evidence type="ECO:0000256" key="1">
    <source>
        <dbReference type="SAM" id="Coils"/>
    </source>
</evidence>
<evidence type="ECO:0000256" key="2">
    <source>
        <dbReference type="SAM" id="MobiDB-lite"/>
    </source>
</evidence>
<keyword evidence="4" id="KW-1185">Reference proteome</keyword>
<evidence type="ECO:0000313" key="3">
    <source>
        <dbReference type="EMBL" id="KAG2180386.1"/>
    </source>
</evidence>
<dbReference type="Proteomes" id="UP000612746">
    <property type="component" value="Unassembled WGS sequence"/>
</dbReference>
<keyword evidence="1" id="KW-0175">Coiled coil</keyword>
<dbReference type="Gene3D" id="1.10.287.1490">
    <property type="match status" value="1"/>
</dbReference>
<proteinExistence type="predicted"/>
<feature type="compositionally biased region" description="Gly residues" evidence="2">
    <location>
        <begin position="7"/>
        <end position="18"/>
    </location>
</feature>
<sequence length="245" mass="27663">MSKGRSGTTGSGLLGGGVKKTNQEMLMLKNEVEELRLEKEQSRNNLLHFISELDEANRRKKELEEELKQLKSTQSQGESVEGSKTATDEPVNGLESSHDACKSELSEIQDQLLKANQHNEKLKNDAEQLKVELEEKKKLEEHINGVNQENASLKSKIEELEKQIQTTAEEHKAGSDHLLREQKDEFEAATLKKEEGMAELKRKLTEASSALEQCQTEINQKTSHVDRVNQENTDLKTQLEEAKGM</sequence>
<gene>
    <name evidence="3" type="ORF">INT44_003388</name>
</gene>
<comment type="caution">
    <text evidence="3">The sequence shown here is derived from an EMBL/GenBank/DDBJ whole genome shotgun (WGS) entry which is preliminary data.</text>
</comment>
<feature type="coiled-coil region" evidence="1">
    <location>
        <begin position="105"/>
        <end position="170"/>
    </location>
</feature>
<dbReference type="OrthoDB" id="10460530at2759"/>
<dbReference type="EMBL" id="JAEPRA010000009">
    <property type="protein sequence ID" value="KAG2180386.1"/>
    <property type="molecule type" value="Genomic_DNA"/>
</dbReference>
<evidence type="ECO:0000313" key="4">
    <source>
        <dbReference type="Proteomes" id="UP000612746"/>
    </source>
</evidence>
<feature type="compositionally biased region" description="Polar residues" evidence="2">
    <location>
        <begin position="72"/>
        <end position="85"/>
    </location>
</feature>
<feature type="compositionally biased region" description="Basic and acidic residues" evidence="2">
    <location>
        <begin position="223"/>
        <end position="245"/>
    </location>
</feature>
<reference evidence="3" key="1">
    <citation type="submission" date="2020-12" db="EMBL/GenBank/DDBJ databases">
        <title>Metabolic potential, ecology and presence of endohyphal bacteria is reflected in genomic diversity of Mucoromycotina.</title>
        <authorList>
            <person name="Muszewska A."/>
            <person name="Okrasinska A."/>
            <person name="Steczkiewicz K."/>
            <person name="Drgas O."/>
            <person name="Orlowska M."/>
            <person name="Perlinska-Lenart U."/>
            <person name="Aleksandrzak-Piekarczyk T."/>
            <person name="Szatraj K."/>
            <person name="Zielenkiewicz U."/>
            <person name="Pilsyk S."/>
            <person name="Malc E."/>
            <person name="Mieczkowski P."/>
            <person name="Kruszewska J.S."/>
            <person name="Biernat P."/>
            <person name="Pawlowska J."/>
        </authorList>
    </citation>
    <scope>NUCLEOTIDE SEQUENCE</scope>
    <source>
        <strain evidence="3">WA0000051536</strain>
    </source>
</reference>
<organism evidence="3 4">
    <name type="scientific">Umbelopsis vinacea</name>
    <dbReference type="NCBI Taxonomy" id="44442"/>
    <lineage>
        <taxon>Eukaryota</taxon>
        <taxon>Fungi</taxon>
        <taxon>Fungi incertae sedis</taxon>
        <taxon>Mucoromycota</taxon>
        <taxon>Mucoromycotina</taxon>
        <taxon>Umbelopsidomycetes</taxon>
        <taxon>Umbelopsidales</taxon>
        <taxon>Umbelopsidaceae</taxon>
        <taxon>Umbelopsis</taxon>
    </lineage>
</organism>
<name>A0A8H7PUK9_9FUNG</name>
<feature type="region of interest" description="Disordered" evidence="2">
    <location>
        <begin position="66"/>
        <end position="102"/>
    </location>
</feature>